<keyword evidence="5" id="KW-1185">Reference proteome</keyword>
<dbReference type="GO" id="GO:0043709">
    <property type="term" value="P:cell adhesion involved in single-species biofilm formation"/>
    <property type="evidence" value="ECO:0007669"/>
    <property type="project" value="TreeGrafter"/>
</dbReference>
<dbReference type="InterPro" id="IPR029787">
    <property type="entry name" value="Nucleotide_cyclase"/>
</dbReference>
<accession>A0A418WNV4</accession>
<sequence length="400" mass="43301">MAMSSDPESLTDKPAPRASNADRRFRTEAKVLRPDASPLSSLVGKLLGRKSEEDEAEPVAASPSPTTPRPGGDRRSTDYERIGAFLERNGLEPTPDHYALAWEYFVAPHSALGWAVDRSIETEGGLSAGTAAVLLEQHRAKLSAEKLTDMIGEARNHIADGSQLVEQTRAHAKAYGTALKSEMNGMAGSTDMSSTVTALTELTQSMIQKTAEAEKQLRTAVRQMGDMQARLAAAEKLAESDALTGLANRRAFEKTLKRTIESCGQSKQPLAVAFCDIDHFKKINDTHGHATGDRVLKYVANLLSKVSNGNCHVARHGGEEFVILLKGRTVEEARDIVDKARADLASRNLTAKDTEKLIGKVSFSAGVAVLEPGGDGSDLLHRADRALYRAKKDGRNRVYL</sequence>
<reference evidence="4 5" key="1">
    <citation type="submission" date="2018-09" db="EMBL/GenBank/DDBJ databases">
        <authorList>
            <person name="Zhu H."/>
        </authorList>
    </citation>
    <scope>NUCLEOTIDE SEQUENCE [LARGE SCALE GENOMIC DNA]</scope>
    <source>
        <strain evidence="4 5">K2R01-6</strain>
    </source>
</reference>
<dbReference type="FunFam" id="3.30.70.270:FF:000001">
    <property type="entry name" value="Diguanylate cyclase domain protein"/>
    <property type="match status" value="1"/>
</dbReference>
<feature type="domain" description="GGDEF" evidence="3">
    <location>
        <begin position="268"/>
        <end position="400"/>
    </location>
</feature>
<dbReference type="AlphaFoldDB" id="A0A418WNV4"/>
<feature type="compositionally biased region" description="Basic and acidic residues" evidence="2">
    <location>
        <begin position="10"/>
        <end position="33"/>
    </location>
</feature>
<gene>
    <name evidence="4" type="ORF">D3876_00525</name>
</gene>
<name>A0A418WNV4_9SPHN</name>
<organism evidence="4 5">
    <name type="scientific">Sphingomonas cavernae</name>
    <dbReference type="NCBI Taxonomy" id="2320861"/>
    <lineage>
        <taxon>Bacteria</taxon>
        <taxon>Pseudomonadati</taxon>
        <taxon>Pseudomonadota</taxon>
        <taxon>Alphaproteobacteria</taxon>
        <taxon>Sphingomonadales</taxon>
        <taxon>Sphingomonadaceae</taxon>
        <taxon>Sphingomonas</taxon>
    </lineage>
</organism>
<proteinExistence type="predicted"/>
<dbReference type="EMBL" id="QYUM01000002">
    <property type="protein sequence ID" value="RJF92912.1"/>
    <property type="molecule type" value="Genomic_DNA"/>
</dbReference>
<dbReference type="Gene3D" id="3.30.70.270">
    <property type="match status" value="1"/>
</dbReference>
<dbReference type="EC" id="2.7.7.65" evidence="1"/>
<protein>
    <recommendedName>
        <fullName evidence="1">diguanylate cyclase</fullName>
        <ecNumber evidence="1">2.7.7.65</ecNumber>
    </recommendedName>
</protein>
<dbReference type="InterPro" id="IPR050469">
    <property type="entry name" value="Diguanylate_Cyclase"/>
</dbReference>
<dbReference type="SUPFAM" id="SSF55073">
    <property type="entry name" value="Nucleotide cyclase"/>
    <property type="match status" value="1"/>
</dbReference>
<feature type="region of interest" description="Disordered" evidence="2">
    <location>
        <begin position="1"/>
        <end position="77"/>
    </location>
</feature>
<dbReference type="GO" id="GO:1902201">
    <property type="term" value="P:negative regulation of bacterial-type flagellum-dependent cell motility"/>
    <property type="evidence" value="ECO:0007669"/>
    <property type="project" value="TreeGrafter"/>
</dbReference>
<dbReference type="InterPro" id="IPR000160">
    <property type="entry name" value="GGDEF_dom"/>
</dbReference>
<dbReference type="InterPro" id="IPR043128">
    <property type="entry name" value="Rev_trsase/Diguanyl_cyclase"/>
</dbReference>
<dbReference type="CDD" id="cd01949">
    <property type="entry name" value="GGDEF"/>
    <property type="match status" value="1"/>
</dbReference>
<evidence type="ECO:0000259" key="3">
    <source>
        <dbReference type="PROSITE" id="PS50887"/>
    </source>
</evidence>
<dbReference type="PANTHER" id="PTHR45138:SF24">
    <property type="entry name" value="DIGUANYLATE CYCLASE DGCC-RELATED"/>
    <property type="match status" value="1"/>
</dbReference>
<dbReference type="GO" id="GO:0052621">
    <property type="term" value="F:diguanylate cyclase activity"/>
    <property type="evidence" value="ECO:0007669"/>
    <property type="project" value="UniProtKB-EC"/>
</dbReference>
<dbReference type="Pfam" id="PF00990">
    <property type="entry name" value="GGDEF"/>
    <property type="match status" value="1"/>
</dbReference>
<comment type="caution">
    <text evidence="4">The sequence shown here is derived from an EMBL/GenBank/DDBJ whole genome shotgun (WGS) entry which is preliminary data.</text>
</comment>
<dbReference type="OrthoDB" id="9812260at2"/>
<dbReference type="NCBIfam" id="TIGR00254">
    <property type="entry name" value="GGDEF"/>
    <property type="match status" value="1"/>
</dbReference>
<evidence type="ECO:0000313" key="5">
    <source>
        <dbReference type="Proteomes" id="UP000286100"/>
    </source>
</evidence>
<dbReference type="GO" id="GO:0005886">
    <property type="term" value="C:plasma membrane"/>
    <property type="evidence" value="ECO:0007669"/>
    <property type="project" value="TreeGrafter"/>
</dbReference>
<dbReference type="PROSITE" id="PS50887">
    <property type="entry name" value="GGDEF"/>
    <property type="match status" value="1"/>
</dbReference>
<evidence type="ECO:0000256" key="2">
    <source>
        <dbReference type="SAM" id="MobiDB-lite"/>
    </source>
</evidence>
<evidence type="ECO:0000256" key="1">
    <source>
        <dbReference type="ARBA" id="ARBA00012528"/>
    </source>
</evidence>
<evidence type="ECO:0000313" key="4">
    <source>
        <dbReference type="EMBL" id="RJF92912.1"/>
    </source>
</evidence>
<dbReference type="SMART" id="SM00267">
    <property type="entry name" value="GGDEF"/>
    <property type="match status" value="1"/>
</dbReference>
<dbReference type="PANTHER" id="PTHR45138">
    <property type="entry name" value="REGULATORY COMPONENTS OF SENSORY TRANSDUCTION SYSTEM"/>
    <property type="match status" value="1"/>
</dbReference>
<dbReference type="Proteomes" id="UP000286100">
    <property type="component" value="Unassembled WGS sequence"/>
</dbReference>